<dbReference type="InterPro" id="IPR001932">
    <property type="entry name" value="PPM-type_phosphatase-like_dom"/>
</dbReference>
<comment type="caution">
    <text evidence="3">The sequence shown here is derived from an EMBL/GenBank/DDBJ whole genome shotgun (WGS) entry which is preliminary data.</text>
</comment>
<dbReference type="PANTHER" id="PTHR43156:SF2">
    <property type="entry name" value="STAGE II SPORULATION PROTEIN E"/>
    <property type="match status" value="1"/>
</dbReference>
<dbReference type="InterPro" id="IPR052016">
    <property type="entry name" value="Bact_Sigma-Reg"/>
</dbReference>
<keyword evidence="4" id="KW-1185">Reference proteome</keyword>
<evidence type="ECO:0000259" key="2">
    <source>
        <dbReference type="Pfam" id="PF07228"/>
    </source>
</evidence>
<dbReference type="PANTHER" id="PTHR43156">
    <property type="entry name" value="STAGE II SPORULATION PROTEIN E-RELATED"/>
    <property type="match status" value="1"/>
</dbReference>
<protein>
    <recommendedName>
        <fullName evidence="2">PPM-type phosphatase domain-containing protein</fullName>
    </recommendedName>
</protein>
<proteinExistence type="predicted"/>
<keyword evidence="1" id="KW-0378">Hydrolase</keyword>
<evidence type="ECO:0000256" key="1">
    <source>
        <dbReference type="ARBA" id="ARBA00022801"/>
    </source>
</evidence>
<reference evidence="3 4" key="1">
    <citation type="journal article" date="2014" name="Int. J. Syst. Evol. Microbiol.">
        <title>Complete genome sequence of Corynebacterium casei LMG S-19264T (=DSM 44701T), isolated from a smear-ripened cheese.</title>
        <authorList>
            <consortium name="US DOE Joint Genome Institute (JGI-PGF)"/>
            <person name="Walter F."/>
            <person name="Albersmeier A."/>
            <person name="Kalinowski J."/>
            <person name="Ruckert C."/>
        </authorList>
    </citation>
    <scope>NUCLEOTIDE SEQUENCE [LARGE SCALE GENOMIC DNA]</scope>
    <source>
        <strain evidence="3 4">CGMCC 4.7111</strain>
    </source>
</reference>
<dbReference type="Pfam" id="PF07228">
    <property type="entry name" value="SpoIIE"/>
    <property type="match status" value="1"/>
</dbReference>
<dbReference type="EMBL" id="BMMM01000013">
    <property type="protein sequence ID" value="GGN79170.1"/>
    <property type="molecule type" value="Genomic_DNA"/>
</dbReference>
<sequence>MSSAGHLPPVMIRPDGSAELLDVPGGVPLGVGGVPFGTVEQELPPGSLLALYTDGLVENRSRPIDIALESMTRILQGRQHSLERTSDMLLGTLRPDPDDDVALLLVRTLG</sequence>
<dbReference type="Gene3D" id="3.60.40.10">
    <property type="entry name" value="PPM-type phosphatase domain"/>
    <property type="match status" value="1"/>
</dbReference>
<gene>
    <name evidence="3" type="ORF">GCM10011579_063230</name>
</gene>
<dbReference type="GO" id="GO:0016791">
    <property type="term" value="F:phosphatase activity"/>
    <property type="evidence" value="ECO:0007669"/>
    <property type="project" value="TreeGrafter"/>
</dbReference>
<evidence type="ECO:0000313" key="4">
    <source>
        <dbReference type="Proteomes" id="UP000600365"/>
    </source>
</evidence>
<feature type="domain" description="PPM-type phosphatase" evidence="2">
    <location>
        <begin position="1"/>
        <end position="108"/>
    </location>
</feature>
<dbReference type="Proteomes" id="UP000600365">
    <property type="component" value="Unassembled WGS sequence"/>
</dbReference>
<organism evidence="3 4">
    <name type="scientific">Streptomyces albiflavescens</name>
    <dbReference type="NCBI Taxonomy" id="1623582"/>
    <lineage>
        <taxon>Bacteria</taxon>
        <taxon>Bacillati</taxon>
        <taxon>Actinomycetota</taxon>
        <taxon>Actinomycetes</taxon>
        <taxon>Kitasatosporales</taxon>
        <taxon>Streptomycetaceae</taxon>
        <taxon>Streptomyces</taxon>
    </lineage>
</organism>
<evidence type="ECO:0000313" key="3">
    <source>
        <dbReference type="EMBL" id="GGN79170.1"/>
    </source>
</evidence>
<dbReference type="AlphaFoldDB" id="A0A917Y9Y8"/>
<name>A0A917Y9Y8_9ACTN</name>
<accession>A0A917Y9Y8</accession>
<dbReference type="InterPro" id="IPR036457">
    <property type="entry name" value="PPM-type-like_dom_sf"/>
</dbReference>